<feature type="compositionally biased region" description="Basic residues" evidence="1">
    <location>
        <begin position="17"/>
        <end position="28"/>
    </location>
</feature>
<sequence>MPRHIYRQPTTTPGKHSSTRTQHHHKHGQFHEGTNYAGDMWYEIPLTEGSCRRPVSTTKAQTKMEVKGLGVALPPEETEVWTLQHPHGRIV</sequence>
<comment type="caution">
    <text evidence="2">The sequence shown here is derived from an EMBL/GenBank/DDBJ whole genome shotgun (WGS) entry which is preliminary data.</text>
</comment>
<protein>
    <submittedName>
        <fullName evidence="2">Uncharacterized protein</fullName>
    </submittedName>
</protein>
<dbReference type="EMBL" id="VSRR010083394">
    <property type="protein sequence ID" value="MPC90143.1"/>
    <property type="molecule type" value="Genomic_DNA"/>
</dbReference>
<evidence type="ECO:0000313" key="2">
    <source>
        <dbReference type="EMBL" id="MPC90143.1"/>
    </source>
</evidence>
<name>A0A5B7J6Q8_PORTR</name>
<evidence type="ECO:0000256" key="1">
    <source>
        <dbReference type="SAM" id="MobiDB-lite"/>
    </source>
</evidence>
<gene>
    <name evidence="2" type="ORF">E2C01_085115</name>
</gene>
<keyword evidence="3" id="KW-1185">Reference proteome</keyword>
<organism evidence="2 3">
    <name type="scientific">Portunus trituberculatus</name>
    <name type="common">Swimming crab</name>
    <name type="synonym">Neptunus trituberculatus</name>
    <dbReference type="NCBI Taxonomy" id="210409"/>
    <lineage>
        <taxon>Eukaryota</taxon>
        <taxon>Metazoa</taxon>
        <taxon>Ecdysozoa</taxon>
        <taxon>Arthropoda</taxon>
        <taxon>Crustacea</taxon>
        <taxon>Multicrustacea</taxon>
        <taxon>Malacostraca</taxon>
        <taxon>Eumalacostraca</taxon>
        <taxon>Eucarida</taxon>
        <taxon>Decapoda</taxon>
        <taxon>Pleocyemata</taxon>
        <taxon>Brachyura</taxon>
        <taxon>Eubrachyura</taxon>
        <taxon>Portunoidea</taxon>
        <taxon>Portunidae</taxon>
        <taxon>Portuninae</taxon>
        <taxon>Portunus</taxon>
    </lineage>
</organism>
<dbReference type="Proteomes" id="UP000324222">
    <property type="component" value="Unassembled WGS sequence"/>
</dbReference>
<proteinExistence type="predicted"/>
<reference evidence="2 3" key="1">
    <citation type="submission" date="2019-05" db="EMBL/GenBank/DDBJ databases">
        <title>Another draft genome of Portunus trituberculatus and its Hox gene families provides insights of decapod evolution.</title>
        <authorList>
            <person name="Jeong J.-H."/>
            <person name="Song I."/>
            <person name="Kim S."/>
            <person name="Choi T."/>
            <person name="Kim D."/>
            <person name="Ryu S."/>
            <person name="Kim W."/>
        </authorList>
    </citation>
    <scope>NUCLEOTIDE SEQUENCE [LARGE SCALE GENOMIC DNA]</scope>
    <source>
        <tissue evidence="2">Muscle</tissue>
    </source>
</reference>
<dbReference type="AlphaFoldDB" id="A0A5B7J6Q8"/>
<accession>A0A5B7J6Q8</accession>
<feature type="region of interest" description="Disordered" evidence="1">
    <location>
        <begin position="1"/>
        <end position="34"/>
    </location>
</feature>
<evidence type="ECO:0000313" key="3">
    <source>
        <dbReference type="Proteomes" id="UP000324222"/>
    </source>
</evidence>